<sequence length="293" mass="34062">MIKSMTGYGRAQSDFQGTKITVEIRAVNHRYHEIMFKMSKDLIPLEDLMKKKLQSYVKRGRIDVFITIDNEENPNQQLKVDWDLMDQYIEIVQELNERINVESRLDLKDLLAIPELIHVGQDILDLEVLAPTLIDTLDIACKNLTEMRMNEGIHLYNDLTSRIGNLTSLLDKMQETAPQVVEEYRKKLVARITEWLDGVVEIDEARLLNEVAFFTDKANIDEEITRLKSHFNQFLSILSQDEPVGRKLDFLIQEMNREINTIGSKANNLVLSQLVVEMKSELEKMREQVQNVE</sequence>
<dbReference type="OrthoDB" id="9771229at2"/>
<accession>A0A1D2YTQ5</accession>
<dbReference type="Pfam" id="PF08340">
    <property type="entry name" value="YicC-like_C"/>
    <property type="match status" value="1"/>
</dbReference>
<evidence type="ECO:0000256" key="5">
    <source>
        <dbReference type="ARBA" id="ARBA00035648"/>
    </source>
</evidence>
<dbReference type="InterPro" id="IPR013527">
    <property type="entry name" value="YicC-like_N"/>
</dbReference>
<name>A0A1D2YTQ5_9BACI</name>
<keyword evidence="3" id="KW-0255">Endonuclease</keyword>
<dbReference type="GO" id="GO:0004521">
    <property type="term" value="F:RNA endonuclease activity"/>
    <property type="evidence" value="ECO:0007669"/>
    <property type="project" value="InterPro"/>
</dbReference>
<evidence type="ECO:0000256" key="1">
    <source>
        <dbReference type="ARBA" id="ARBA00001968"/>
    </source>
</evidence>
<dbReference type="Proteomes" id="UP000243739">
    <property type="component" value="Unassembled WGS sequence"/>
</dbReference>
<organism evidence="8 9">
    <name type="scientific">Vulcanibacillus modesticaldus</name>
    <dbReference type="NCBI Taxonomy" id="337097"/>
    <lineage>
        <taxon>Bacteria</taxon>
        <taxon>Bacillati</taxon>
        <taxon>Bacillota</taxon>
        <taxon>Bacilli</taxon>
        <taxon>Bacillales</taxon>
        <taxon>Bacillaceae</taxon>
        <taxon>Vulcanibacillus</taxon>
    </lineage>
</organism>
<reference evidence="8 9" key="1">
    <citation type="submission" date="2016-09" db="EMBL/GenBank/DDBJ databases">
        <title>Draft genome sequence for the type strain of Vulcanibacillus modesticaldus BR, a strictly anaerobic, moderately thermophilic, and nitrate-reducing bacterium from deep sea-hydrothermal vents of the Mid-Atlantic Ridge.</title>
        <authorList>
            <person name="Abin C.A."/>
            <person name="Hollibaugh J.T."/>
        </authorList>
    </citation>
    <scope>NUCLEOTIDE SEQUENCE [LARGE SCALE GENOMIC DNA]</scope>
    <source>
        <strain evidence="8 9">BR</strain>
    </source>
</reference>
<evidence type="ECO:0000259" key="7">
    <source>
        <dbReference type="Pfam" id="PF08340"/>
    </source>
</evidence>
<keyword evidence="2" id="KW-0540">Nuclease</keyword>
<evidence type="ECO:0000256" key="4">
    <source>
        <dbReference type="ARBA" id="ARBA00022801"/>
    </source>
</evidence>
<dbReference type="GO" id="GO:0016787">
    <property type="term" value="F:hydrolase activity"/>
    <property type="evidence" value="ECO:0007669"/>
    <property type="project" value="UniProtKB-KW"/>
</dbReference>
<evidence type="ECO:0000313" key="9">
    <source>
        <dbReference type="Proteomes" id="UP000243739"/>
    </source>
</evidence>
<keyword evidence="4" id="KW-0378">Hydrolase</keyword>
<dbReference type="RefSeq" id="WP_069657067.1">
    <property type="nucleotide sequence ID" value="NZ_MIJF01000035.1"/>
</dbReference>
<dbReference type="STRING" id="337097.BHF71_02595"/>
<keyword evidence="9" id="KW-1185">Reference proteome</keyword>
<proteinExistence type="inferred from homology"/>
<comment type="cofactor">
    <cofactor evidence="1">
        <name>a divalent metal cation</name>
        <dbReference type="ChEBI" id="CHEBI:60240"/>
    </cofactor>
</comment>
<feature type="domain" description="Endoribonuclease YicC-like N-terminal" evidence="6">
    <location>
        <begin position="2"/>
        <end position="156"/>
    </location>
</feature>
<feature type="domain" description="Endoribonuclease YicC-like C-terminal" evidence="7">
    <location>
        <begin position="174"/>
        <end position="293"/>
    </location>
</feature>
<dbReference type="PANTHER" id="PTHR30636:SF3">
    <property type="entry name" value="UPF0701 PROTEIN YICC"/>
    <property type="match status" value="1"/>
</dbReference>
<dbReference type="PANTHER" id="PTHR30636">
    <property type="entry name" value="UPF0701 PROTEIN YICC"/>
    <property type="match status" value="1"/>
</dbReference>
<evidence type="ECO:0000259" key="6">
    <source>
        <dbReference type="Pfam" id="PF03755"/>
    </source>
</evidence>
<dbReference type="InterPro" id="IPR005229">
    <property type="entry name" value="YicC/YloC-like"/>
</dbReference>
<evidence type="ECO:0000313" key="8">
    <source>
        <dbReference type="EMBL" id="OEF99090.1"/>
    </source>
</evidence>
<dbReference type="Pfam" id="PF03755">
    <property type="entry name" value="YicC-like_N"/>
    <property type="match status" value="1"/>
</dbReference>
<protein>
    <submittedName>
        <fullName evidence="8">YicC family protein</fullName>
    </submittedName>
</protein>
<dbReference type="NCBIfam" id="TIGR00255">
    <property type="entry name" value="YicC/YloC family endoribonuclease"/>
    <property type="match status" value="1"/>
</dbReference>
<dbReference type="EMBL" id="MIJF01000035">
    <property type="protein sequence ID" value="OEF99090.1"/>
    <property type="molecule type" value="Genomic_DNA"/>
</dbReference>
<dbReference type="AlphaFoldDB" id="A0A1D2YTQ5"/>
<gene>
    <name evidence="8" type="ORF">BHF71_02595</name>
</gene>
<comment type="similarity">
    <text evidence="5">Belongs to the YicC/YloC family.</text>
</comment>
<evidence type="ECO:0000256" key="2">
    <source>
        <dbReference type="ARBA" id="ARBA00022722"/>
    </source>
</evidence>
<evidence type="ECO:0000256" key="3">
    <source>
        <dbReference type="ARBA" id="ARBA00022759"/>
    </source>
</evidence>
<comment type="caution">
    <text evidence="8">The sequence shown here is derived from an EMBL/GenBank/DDBJ whole genome shotgun (WGS) entry which is preliminary data.</text>
</comment>
<dbReference type="InterPro" id="IPR013551">
    <property type="entry name" value="YicC-like_C"/>
</dbReference>